<reference evidence="3" key="1">
    <citation type="submission" date="2025-08" db="UniProtKB">
        <authorList>
            <consortium name="RefSeq"/>
        </authorList>
    </citation>
    <scope>IDENTIFICATION</scope>
</reference>
<organism evidence="2 3">
    <name type="scientific">Priapulus caudatus</name>
    <name type="common">Priapulid worm</name>
    <dbReference type="NCBI Taxonomy" id="37621"/>
    <lineage>
        <taxon>Eukaryota</taxon>
        <taxon>Metazoa</taxon>
        <taxon>Ecdysozoa</taxon>
        <taxon>Scalidophora</taxon>
        <taxon>Priapulida</taxon>
        <taxon>Priapulimorpha</taxon>
        <taxon>Priapulimorphida</taxon>
        <taxon>Priapulidae</taxon>
        <taxon>Priapulus</taxon>
    </lineage>
</organism>
<protein>
    <submittedName>
        <fullName evidence="3">Uncharacterized protein C05D11.1-like isoform X1</fullName>
    </submittedName>
</protein>
<dbReference type="GeneID" id="106816439"/>
<dbReference type="RefSeq" id="XP_014676543.1">
    <property type="nucleotide sequence ID" value="XM_014821057.1"/>
</dbReference>
<dbReference type="Pfam" id="PF05193">
    <property type="entry name" value="Peptidase_M16_C"/>
    <property type="match status" value="1"/>
</dbReference>
<dbReference type="InterPro" id="IPR007863">
    <property type="entry name" value="Peptidase_M16_C"/>
</dbReference>
<gene>
    <name evidence="3" type="primary">LOC106816439</name>
</gene>
<evidence type="ECO:0000313" key="3">
    <source>
        <dbReference type="RefSeq" id="XP_014676543.1"/>
    </source>
</evidence>
<proteinExistence type="predicted"/>
<evidence type="ECO:0000313" key="2">
    <source>
        <dbReference type="Proteomes" id="UP000695022"/>
    </source>
</evidence>
<feature type="domain" description="Peptidase M16 C-terminal" evidence="1">
    <location>
        <begin position="130"/>
        <end position="298"/>
    </location>
</feature>
<accession>A0ABM1EWH2</accession>
<dbReference type="SUPFAM" id="SSF63411">
    <property type="entry name" value="LuxS/MPP-like metallohydrolase"/>
    <property type="match status" value="4"/>
</dbReference>
<keyword evidence="2" id="KW-1185">Reference proteome</keyword>
<dbReference type="PANTHER" id="PTHR43016">
    <property type="entry name" value="PRESEQUENCE PROTEASE"/>
    <property type="match status" value="1"/>
</dbReference>
<sequence>MGSEDYPYKGVLDLLANRCLASGTNAWTDVDHTCYTMTTAGHEGFLNLLPIYIDHVLYPTLTEPAYYTEVHHVNGDGEDAGIVYCEMQARENTGESKAHLAMLRAIYPGECGYKSETGGIMENLRTSTSHKKVCGCHRAFYRPENLCLIVTGQVEVKDLFSALADFEAKIESKGDRGPYTRPWQSTIPPLSRMQEQTIQFPSDDEEHGLVLVAWRGPQAKELHLVSAMMVLLEYLTDTAVAPLQQEFVETSDPYCSKVKYSILENQETCIYLEFENTPHDKLDSVTTSLTRYLKKIVDKSCPLNMDRMNSVIHRRLLDSLNHLEENPHDTMAFICIGDFLYGNDAEDLNHRLNQTENFKKMKLETEEFWLKLISKYLVEANHVAIIGEPSTELMETMADEEKERVAEQRRRLGKAGLKKLHTNLMEATTENEVAPPEETISSVPIPSTSSIKFHPLVASSNCTPELTSKIPSFPLTDMPFKFLVDDMHTHFVKLSMLMNTSCVPQSLKPYLCILMELLLESPIQRNAAGLVPYEDVVAELASDTLTTVLTLGVDGSRFHCGPFAQVAVLMLKVEVDKYRKGIQWAGELLFRTVLTAERVRIIATKMMSDVSRCKRNGQRVVLAAIKDVNYSKESNHYISGMMRQQRFLTLMLEELKTNPSEVIARLEELRKLITAPESLTVHVVADVTQLAAACGPPAQPWKDEFLPDGDRQKEPVHESKPVTFCSEVKPCSSYLLPYSGGPAAGVIIGVGAIESAFLVQTVPCLCSYTDADLPAIEVFIQYLTQLEGPMWRQIRGHGLSYHYSMSITPDTGLMTFVLFKSTHIASAYKRAKTIVDDYVSGRVAWDATQLESSKSSLIFEIIEQEKTVTETSTVSLLSHYRDVGTDYNKTFLEKVSRVTVEDLARVGLEHIAPLFDTTRSKCVICVNPTRVPEVQKAFKRFNRDLTILKTIEEGFLCEM</sequence>
<dbReference type="Gene3D" id="3.30.830.10">
    <property type="entry name" value="Metalloenzyme, LuxS/M16 peptidase-like"/>
    <property type="match status" value="4"/>
</dbReference>
<dbReference type="PANTHER" id="PTHR43016:SF16">
    <property type="entry name" value="METALLOPROTEASE, PUTATIVE (AFU_ORTHOLOGUE AFUA_4G07610)-RELATED"/>
    <property type="match status" value="1"/>
</dbReference>
<dbReference type="Proteomes" id="UP000695022">
    <property type="component" value="Unplaced"/>
</dbReference>
<evidence type="ECO:0000259" key="1">
    <source>
        <dbReference type="Pfam" id="PF05193"/>
    </source>
</evidence>
<name>A0ABM1EWH2_PRICU</name>
<dbReference type="InterPro" id="IPR011249">
    <property type="entry name" value="Metalloenz_LuxS/M16"/>
</dbReference>